<dbReference type="InterPro" id="IPR051918">
    <property type="entry name" value="STPP_CPPED1"/>
</dbReference>
<evidence type="ECO:0000313" key="2">
    <source>
        <dbReference type="EMBL" id="ADG13435.1"/>
    </source>
</evidence>
<dbReference type="EMBL" id="CP002009">
    <property type="protein sequence ID" value="ADG13435.1"/>
    <property type="molecule type" value="Genomic_DNA"/>
</dbReference>
<dbReference type="Pfam" id="PF00149">
    <property type="entry name" value="Metallophos"/>
    <property type="match status" value="1"/>
</dbReference>
<dbReference type="eggNOG" id="arCOG06738">
    <property type="taxonomic scope" value="Archaea"/>
</dbReference>
<feature type="domain" description="Calcineurin-like phosphoesterase" evidence="1">
    <location>
        <begin position="28"/>
        <end position="244"/>
    </location>
</feature>
<gene>
    <name evidence="2" type="ordered locus">Metin_0769</name>
</gene>
<dbReference type="GeneID" id="9131783"/>
<dbReference type="eggNOG" id="arCOG01153">
    <property type="taxonomic scope" value="Archaea"/>
</dbReference>
<dbReference type="InterPro" id="IPR004843">
    <property type="entry name" value="Calcineurin-like_PHP"/>
</dbReference>
<proteinExistence type="predicted"/>
<dbReference type="eggNOG" id="arCOG03400">
    <property type="taxonomic scope" value="Archaea"/>
</dbReference>
<reference evidence="2" key="1">
    <citation type="submission" date="2010-04" db="EMBL/GenBank/DDBJ databases">
        <title>Complete sequence of Methanocaldococcus infernus ME.</title>
        <authorList>
            <consortium name="US DOE Joint Genome Institute"/>
            <person name="Lucas S."/>
            <person name="Copeland A."/>
            <person name="Lapidus A."/>
            <person name="Cheng J.-F."/>
            <person name="Bruce D."/>
            <person name="Goodwin L."/>
            <person name="Pitluck S."/>
            <person name="Munk A.C."/>
            <person name="Detter J.C."/>
            <person name="Han C."/>
            <person name="Tapia R."/>
            <person name="Land M."/>
            <person name="Hauser L."/>
            <person name="Kyrpides N."/>
            <person name="Mikhailova N."/>
            <person name="Sieprawska-Lupa M."/>
            <person name="Whitman W.B."/>
            <person name="Woyke T."/>
        </authorList>
    </citation>
    <scope>NUCLEOTIDE SEQUENCE [LARGE SCALE GENOMIC DNA]</scope>
    <source>
        <strain evidence="2">ME</strain>
    </source>
</reference>
<sequence length="844" mass="95972">MHIKYLIYIIFSIILLSPAFAEENSIFFVHMADIHLCNDSEVNKIFGGSIPPVTTMKSMVKEILAFHPDTVVQTGDIVALADRYDLDTDQRWYELVNKTVVAPIKNAGIPFIFAPGNHDPAAYKLNVNKSDWRYYNGLLLKYVDWGLGANNTDHHTYYSYTIGNYHFVVIDPYETPESGYRAVMLPKDQVNWLKSDLENNSNKFIIICYHQPLGSWYNDSINEFLGIISKYKGHIILLAGHTHDVRTLYWNGIPEYQDGAACGDWWQTGKTPDGKPMGYAIYYIKKLDNGSYCIYRFYKGFNLSEQINLVSPEDVVLNESKPLILDIYTGNKQIASVTYKTDNGKESSLNFTLINATKVYWYHVKGIIKPSTFDNKNHNITIIVHCKDGTSFNKTIVYKFSKHVIMPIKEIIDDTNFKNYYGRFVVINGTIINVAYSGNLLQISDDTGEIVVWAGDCHHKEFKIGDEVILRGQITQFKGTKELKLVRDEDAIIYGYKNITSKVIKVPNIQTLYDNFTQLENKYVEVSGVATAVFGDEVVIQDTTRGIQLWLGEIKHPEVKIGDKIVVRGLLSKYKNMPEIVVGLDKDFIINGTGKVPEPKVITINEIPENIGNLVTIKNLKVISVDDYKIIVSDGKNTTVIYCKKANINPKTIVKVGDKIDVIGIAYIYESIYEICPRFTSDITVLENNEGIVYLKRGWNAISIPHNGNVSYEDPNAVITIITYYNNTWHQVTKLKTLYGYFIYCNKSTIMHIIFVNISNPIAPPKRPITKGWNLVGVNPAKNDVDGVLLKSFVIPIEDIWAYLIDMDGNCYDKYNCDDVKLKPYEAYWLYSKGYGELCGRSLN</sequence>
<dbReference type="InterPro" id="IPR029052">
    <property type="entry name" value="Metallo-depent_PP-like"/>
</dbReference>
<dbReference type="Gene3D" id="3.60.21.10">
    <property type="match status" value="1"/>
</dbReference>
<organism evidence="2 3">
    <name type="scientific">Methanocaldococcus infernus (strain DSM 11812 / JCM 15783 / ME)</name>
    <dbReference type="NCBI Taxonomy" id="573063"/>
    <lineage>
        <taxon>Archaea</taxon>
        <taxon>Methanobacteriati</taxon>
        <taxon>Methanobacteriota</taxon>
        <taxon>Methanomada group</taxon>
        <taxon>Methanococci</taxon>
        <taxon>Methanococcales</taxon>
        <taxon>Methanocaldococcaceae</taxon>
        <taxon>Methanocaldococcus</taxon>
    </lineage>
</organism>
<dbReference type="OrthoDB" id="59577at2157"/>
<dbReference type="GO" id="GO:0016787">
    <property type="term" value="F:hydrolase activity"/>
    <property type="evidence" value="ECO:0007669"/>
    <property type="project" value="InterPro"/>
</dbReference>
<dbReference type="RefSeq" id="WP_013100181.1">
    <property type="nucleotide sequence ID" value="NC_014122.1"/>
</dbReference>
<dbReference type="PANTHER" id="PTHR43143">
    <property type="entry name" value="METALLOPHOSPHOESTERASE, CALCINEURIN SUPERFAMILY"/>
    <property type="match status" value="1"/>
</dbReference>
<evidence type="ECO:0000259" key="1">
    <source>
        <dbReference type="Pfam" id="PF00149"/>
    </source>
</evidence>
<keyword evidence="3" id="KW-1185">Reference proteome</keyword>
<protein>
    <submittedName>
        <fullName evidence="2">Metallophosphoesterase</fullName>
    </submittedName>
</protein>
<dbReference type="HOGENOM" id="CLU_017189_0_0_2"/>
<name>D5VS82_METIM</name>
<dbReference type="Proteomes" id="UP000002061">
    <property type="component" value="Chromosome"/>
</dbReference>
<dbReference type="STRING" id="573063.Metin_0769"/>
<dbReference type="PANTHER" id="PTHR43143:SF1">
    <property type="entry name" value="SERINE_THREONINE-PROTEIN PHOSPHATASE CPPED1"/>
    <property type="match status" value="1"/>
</dbReference>
<dbReference type="KEGG" id="mif:Metin_0769"/>
<dbReference type="AlphaFoldDB" id="D5VS82"/>
<accession>D5VS82</accession>
<dbReference type="SUPFAM" id="SSF56300">
    <property type="entry name" value="Metallo-dependent phosphatases"/>
    <property type="match status" value="1"/>
</dbReference>
<evidence type="ECO:0000313" key="3">
    <source>
        <dbReference type="Proteomes" id="UP000002061"/>
    </source>
</evidence>